<dbReference type="Proteomes" id="UP001142489">
    <property type="component" value="Unassembled WGS sequence"/>
</dbReference>
<feature type="non-terminal residue" evidence="1">
    <location>
        <position position="59"/>
    </location>
</feature>
<keyword evidence="2" id="KW-1185">Reference proteome</keyword>
<proteinExistence type="predicted"/>
<gene>
    <name evidence="1" type="ORF">JRQ81_019381</name>
</gene>
<comment type="caution">
    <text evidence="1">The sequence shown here is derived from an EMBL/GenBank/DDBJ whole genome shotgun (WGS) entry which is preliminary data.</text>
</comment>
<sequence length="59" mass="6930">DRNSKLGDLQNAFLRLKYPLLMIKVKINKTRHIPRNKLLQDRFKGPNDRTPLVVAYSPQ</sequence>
<evidence type="ECO:0000313" key="1">
    <source>
        <dbReference type="EMBL" id="KAJ7319870.1"/>
    </source>
</evidence>
<reference evidence="1" key="1">
    <citation type="journal article" date="2023" name="DNA Res.">
        <title>Chromosome-level genome assembly of Phrynocephalus forsythii using third-generation DNA sequencing and Hi-C analysis.</title>
        <authorList>
            <person name="Qi Y."/>
            <person name="Zhao W."/>
            <person name="Zhao Y."/>
            <person name="Niu C."/>
            <person name="Cao S."/>
            <person name="Zhang Y."/>
        </authorList>
    </citation>
    <scope>NUCLEOTIDE SEQUENCE</scope>
    <source>
        <tissue evidence="1">Muscle</tissue>
    </source>
</reference>
<dbReference type="EMBL" id="JAPFRF010000010">
    <property type="protein sequence ID" value="KAJ7319870.1"/>
    <property type="molecule type" value="Genomic_DNA"/>
</dbReference>
<evidence type="ECO:0000313" key="2">
    <source>
        <dbReference type="Proteomes" id="UP001142489"/>
    </source>
</evidence>
<name>A0A9Q0XLT7_9SAUR</name>
<organism evidence="1 2">
    <name type="scientific">Phrynocephalus forsythii</name>
    <dbReference type="NCBI Taxonomy" id="171643"/>
    <lineage>
        <taxon>Eukaryota</taxon>
        <taxon>Metazoa</taxon>
        <taxon>Chordata</taxon>
        <taxon>Craniata</taxon>
        <taxon>Vertebrata</taxon>
        <taxon>Euteleostomi</taxon>
        <taxon>Lepidosauria</taxon>
        <taxon>Squamata</taxon>
        <taxon>Bifurcata</taxon>
        <taxon>Unidentata</taxon>
        <taxon>Episquamata</taxon>
        <taxon>Toxicofera</taxon>
        <taxon>Iguania</taxon>
        <taxon>Acrodonta</taxon>
        <taxon>Agamidae</taxon>
        <taxon>Agaminae</taxon>
        <taxon>Phrynocephalus</taxon>
    </lineage>
</organism>
<feature type="non-terminal residue" evidence="1">
    <location>
        <position position="1"/>
    </location>
</feature>
<dbReference type="OrthoDB" id="9906912at2759"/>
<dbReference type="AlphaFoldDB" id="A0A9Q0XLT7"/>
<accession>A0A9Q0XLT7</accession>
<protein>
    <submittedName>
        <fullName evidence="1">Uncharacterized protein</fullName>
    </submittedName>
</protein>